<feature type="region of interest" description="Disordered" evidence="1">
    <location>
        <begin position="1"/>
        <end position="63"/>
    </location>
</feature>
<reference evidence="2" key="2">
    <citation type="submission" date="2015-06" db="UniProtKB">
        <authorList>
            <consortium name="EnsemblPlants"/>
        </authorList>
    </citation>
    <scope>IDENTIFICATION</scope>
</reference>
<protein>
    <submittedName>
        <fullName evidence="2">Uncharacterized protein</fullName>
    </submittedName>
</protein>
<dbReference type="EnsemblPlants" id="ORUFI06G08450.1">
    <property type="protein sequence ID" value="ORUFI06G08450.1"/>
    <property type="gene ID" value="ORUFI06G08450"/>
</dbReference>
<evidence type="ECO:0000256" key="1">
    <source>
        <dbReference type="SAM" id="MobiDB-lite"/>
    </source>
</evidence>
<evidence type="ECO:0000313" key="2">
    <source>
        <dbReference type="EnsemblPlants" id="ORUFI06G08450.1"/>
    </source>
</evidence>
<accession>A0A0E0PVD5</accession>
<dbReference type="HOGENOM" id="CLU_2889828_0_0_1"/>
<proteinExistence type="predicted"/>
<dbReference type="AlphaFoldDB" id="A0A0E0PVD5"/>
<reference evidence="3" key="1">
    <citation type="submission" date="2013-06" db="EMBL/GenBank/DDBJ databases">
        <authorList>
            <person name="Zhao Q."/>
        </authorList>
    </citation>
    <scope>NUCLEOTIDE SEQUENCE</scope>
    <source>
        <strain evidence="3">cv. W1943</strain>
    </source>
</reference>
<keyword evidence="3" id="KW-1185">Reference proteome</keyword>
<organism evidence="2 3">
    <name type="scientific">Oryza rufipogon</name>
    <name type="common">Brownbeard rice</name>
    <name type="synonym">Asian wild rice</name>
    <dbReference type="NCBI Taxonomy" id="4529"/>
    <lineage>
        <taxon>Eukaryota</taxon>
        <taxon>Viridiplantae</taxon>
        <taxon>Streptophyta</taxon>
        <taxon>Embryophyta</taxon>
        <taxon>Tracheophyta</taxon>
        <taxon>Spermatophyta</taxon>
        <taxon>Magnoliopsida</taxon>
        <taxon>Liliopsida</taxon>
        <taxon>Poales</taxon>
        <taxon>Poaceae</taxon>
        <taxon>BOP clade</taxon>
        <taxon>Oryzoideae</taxon>
        <taxon>Oryzeae</taxon>
        <taxon>Oryzinae</taxon>
        <taxon>Oryza</taxon>
    </lineage>
</organism>
<feature type="compositionally biased region" description="Basic and acidic residues" evidence="1">
    <location>
        <begin position="48"/>
        <end position="57"/>
    </location>
</feature>
<dbReference type="Gramene" id="ORUFI06G08450.1">
    <property type="protein sequence ID" value="ORUFI06G08450.1"/>
    <property type="gene ID" value="ORUFI06G08450"/>
</dbReference>
<sequence length="63" mass="6987">MDPHRVVPLFPPPSLSRGRAGAGKGRQRETRGQRPELGGERRRARLGGSDRRQERRAWLGGSG</sequence>
<feature type="compositionally biased region" description="Basic and acidic residues" evidence="1">
    <location>
        <begin position="26"/>
        <end position="41"/>
    </location>
</feature>
<name>A0A0E0PVD5_ORYRU</name>
<dbReference type="Proteomes" id="UP000008022">
    <property type="component" value="Unassembled WGS sequence"/>
</dbReference>
<evidence type="ECO:0000313" key="3">
    <source>
        <dbReference type="Proteomes" id="UP000008022"/>
    </source>
</evidence>